<keyword evidence="3" id="KW-0833">Ubl conjugation pathway</keyword>
<gene>
    <name evidence="6" type="ORF">TEA_014113</name>
</gene>
<dbReference type="Proteomes" id="UP000306102">
    <property type="component" value="Unassembled WGS sequence"/>
</dbReference>
<evidence type="ECO:0000256" key="3">
    <source>
        <dbReference type="ARBA" id="ARBA00022786"/>
    </source>
</evidence>
<comment type="pathway">
    <text evidence="2">Protein modification; protein ubiquitination.</text>
</comment>
<dbReference type="InterPro" id="IPR058039">
    <property type="entry name" value="At3g05675-like_ankyrin"/>
</dbReference>
<sequence length="647" mass="73707">MATENHNPYKKSKEVSTMIKQGFISDTFLSPPSRPLLSPPSRVSLSPSQILSPPPSFSDSSAPTRPTLYEMMSEEQTRESKQSIEARHNLRERVSMILETAPFRNPVNWGGFGDVKLTIAGRDGFRVSMDVHRRVLADRSRFFAEKLSRRDGAAAVSHTVEICDCDDVDAYVEAVVLMYCDDLKRRLMGEDVSKVLALLKVSSAVMFDAGIMSCLEYLEAVPWSEEEEEKVISHLTQLQLHDSAPEVLQRVSSEPSTSSRADDIFLKLLTGVLQAKDDKARREMKTLISRLLREDTSNHSNYSNRLDVSKDTLYHLCHGCLSSLVLCLSEATCIDESRRDRGVLMGEIAREADNMQWIVDILIQKKMGDECVKLWADQTELAILHSKIPTMYRHEISRITAQLCIAIGRGHILVPKDIRYSLLSTWLEALYEDFAWMRRACRSMDKKLVEDGLSQTILTLPLPQQQAILLNWFDRFLNKGDDCPNIQRAFEVWWRRAFIRQPLLMSWATRAFRVRLLGRALAPVHLHQEWMLVLKMVLVLYSLLFLASLLCSSIIDSAFLFDFFFSNLALPFDANFDDLDFTFGDLYLSSDSEDFLNSFPSQFSSDSSRDASTILKFADQEISEESGIKGSDVDVDDVVQWWVLNFI</sequence>
<dbReference type="Gene3D" id="3.30.710.10">
    <property type="entry name" value="Potassium Channel Kv1.1, Chain A"/>
    <property type="match status" value="1"/>
</dbReference>
<feature type="compositionally biased region" description="Low complexity" evidence="4">
    <location>
        <begin position="39"/>
        <end position="63"/>
    </location>
</feature>
<dbReference type="Pfam" id="PF25553">
    <property type="entry name" value="BTB-POZ_ANK-like"/>
    <property type="match status" value="1"/>
</dbReference>
<evidence type="ECO:0000256" key="4">
    <source>
        <dbReference type="SAM" id="MobiDB-lite"/>
    </source>
</evidence>
<comment type="function">
    <text evidence="1">May act as a substrate-specific adapter of an E3 ubiquitin-protein ligase complex (CUL3-RBX1-BTB) which mediates the ubiquitination and subsequent proteasomal degradation of target proteins.</text>
</comment>
<protein>
    <recommendedName>
        <fullName evidence="5">At3g05675-like ankyrin-like domain-containing protein</fullName>
    </recommendedName>
</protein>
<evidence type="ECO:0000256" key="1">
    <source>
        <dbReference type="ARBA" id="ARBA00002668"/>
    </source>
</evidence>
<evidence type="ECO:0000256" key="2">
    <source>
        <dbReference type="ARBA" id="ARBA00004906"/>
    </source>
</evidence>
<evidence type="ECO:0000313" key="6">
    <source>
        <dbReference type="EMBL" id="THG06773.1"/>
    </source>
</evidence>
<evidence type="ECO:0000313" key="7">
    <source>
        <dbReference type="Proteomes" id="UP000306102"/>
    </source>
</evidence>
<evidence type="ECO:0000259" key="5">
    <source>
        <dbReference type="Pfam" id="PF25553"/>
    </source>
</evidence>
<dbReference type="UniPathway" id="UPA00143"/>
<reference evidence="6 7" key="1">
    <citation type="journal article" date="2018" name="Proc. Natl. Acad. Sci. U.S.A.">
        <title>Draft genome sequence of Camellia sinensis var. sinensis provides insights into the evolution of the tea genome and tea quality.</title>
        <authorList>
            <person name="Wei C."/>
            <person name="Yang H."/>
            <person name="Wang S."/>
            <person name="Zhao J."/>
            <person name="Liu C."/>
            <person name="Gao L."/>
            <person name="Xia E."/>
            <person name="Lu Y."/>
            <person name="Tai Y."/>
            <person name="She G."/>
            <person name="Sun J."/>
            <person name="Cao H."/>
            <person name="Tong W."/>
            <person name="Gao Q."/>
            <person name="Li Y."/>
            <person name="Deng W."/>
            <person name="Jiang X."/>
            <person name="Wang W."/>
            <person name="Chen Q."/>
            <person name="Zhang S."/>
            <person name="Li H."/>
            <person name="Wu J."/>
            <person name="Wang P."/>
            <person name="Li P."/>
            <person name="Shi C."/>
            <person name="Zheng F."/>
            <person name="Jian J."/>
            <person name="Huang B."/>
            <person name="Shan D."/>
            <person name="Shi M."/>
            <person name="Fang C."/>
            <person name="Yue Y."/>
            <person name="Li F."/>
            <person name="Li D."/>
            <person name="Wei S."/>
            <person name="Han B."/>
            <person name="Jiang C."/>
            <person name="Yin Y."/>
            <person name="Xia T."/>
            <person name="Zhang Z."/>
            <person name="Bennetzen J.L."/>
            <person name="Zhao S."/>
            <person name="Wan X."/>
        </authorList>
    </citation>
    <scope>NUCLEOTIDE SEQUENCE [LARGE SCALE GENOMIC DNA]</scope>
    <source>
        <strain evidence="7">cv. Shuchazao</strain>
        <tissue evidence="6">Leaf</tissue>
    </source>
</reference>
<dbReference type="InterPro" id="IPR011333">
    <property type="entry name" value="SKP1/BTB/POZ_sf"/>
</dbReference>
<feature type="domain" description="At3g05675-like ankyrin-like" evidence="5">
    <location>
        <begin position="262"/>
        <end position="500"/>
    </location>
</feature>
<dbReference type="PANTHER" id="PTHR31060:SF32">
    <property type="entry name" value="BTB_POZ DOMAIN PLANT PROTEIN"/>
    <property type="match status" value="1"/>
</dbReference>
<dbReference type="GO" id="GO:0016567">
    <property type="term" value="P:protein ubiquitination"/>
    <property type="evidence" value="ECO:0007669"/>
    <property type="project" value="UniProtKB-UniPathway"/>
</dbReference>
<organism evidence="6 7">
    <name type="scientific">Camellia sinensis var. sinensis</name>
    <name type="common">China tea</name>
    <dbReference type="NCBI Taxonomy" id="542762"/>
    <lineage>
        <taxon>Eukaryota</taxon>
        <taxon>Viridiplantae</taxon>
        <taxon>Streptophyta</taxon>
        <taxon>Embryophyta</taxon>
        <taxon>Tracheophyta</taxon>
        <taxon>Spermatophyta</taxon>
        <taxon>Magnoliopsida</taxon>
        <taxon>eudicotyledons</taxon>
        <taxon>Gunneridae</taxon>
        <taxon>Pentapetalae</taxon>
        <taxon>asterids</taxon>
        <taxon>Ericales</taxon>
        <taxon>Theaceae</taxon>
        <taxon>Camellia</taxon>
    </lineage>
</organism>
<keyword evidence="7" id="KW-1185">Reference proteome</keyword>
<feature type="region of interest" description="Disordered" evidence="4">
    <location>
        <begin position="26"/>
        <end position="65"/>
    </location>
</feature>
<accession>A0A4S4DU22</accession>
<dbReference type="EMBL" id="SDRB02010392">
    <property type="protein sequence ID" value="THG06773.1"/>
    <property type="molecule type" value="Genomic_DNA"/>
</dbReference>
<dbReference type="PANTHER" id="PTHR31060">
    <property type="entry name" value="OSJNBA0011J08.25 PROTEIN-RELATED"/>
    <property type="match status" value="1"/>
</dbReference>
<proteinExistence type="predicted"/>
<comment type="caution">
    <text evidence="6">The sequence shown here is derived from an EMBL/GenBank/DDBJ whole genome shotgun (WGS) entry which is preliminary data.</text>
</comment>
<dbReference type="InterPro" id="IPR038920">
    <property type="entry name" value="At3g05675-like"/>
</dbReference>
<dbReference type="AlphaFoldDB" id="A0A4S4DU22"/>
<name>A0A4S4DU22_CAMSN</name>